<dbReference type="KEGG" id="nib:GU926_01025"/>
<dbReference type="PROSITE" id="PS51257">
    <property type="entry name" value="PROKAR_LIPOPROTEIN"/>
    <property type="match status" value="1"/>
</dbReference>
<evidence type="ECO:0000313" key="1">
    <source>
        <dbReference type="EMBL" id="QHL86103.1"/>
    </source>
</evidence>
<evidence type="ECO:0000313" key="2">
    <source>
        <dbReference type="Proteomes" id="UP000464214"/>
    </source>
</evidence>
<dbReference type="RefSeq" id="WP_160688159.1">
    <property type="nucleotide sequence ID" value="NZ_CP047897.1"/>
</dbReference>
<dbReference type="EMBL" id="CP047897">
    <property type="protein sequence ID" value="QHL86103.1"/>
    <property type="molecule type" value="Genomic_DNA"/>
</dbReference>
<protein>
    <submittedName>
        <fullName evidence="1">Uncharacterized protein</fullName>
    </submittedName>
</protein>
<keyword evidence="2" id="KW-1185">Reference proteome</keyword>
<sequence>MKRLLIFSYIGLIVPFLISCDSELVAPAGAAQVQTQAAYGSCRTYQYISKGGEETNYGAAYGEVLLVGFREGMTLKEKEKLVRQSSLYKSIAGEVAMESGLITLVQLKPRSTCADVELLRDQLQRHPDVLFANPAFKAQPGQEGEVAWLGLSNEFLVFIEPGTQAQLEALVAQTNSTLVFSLSEELHLISVTKTSQGDALALSNLFNQQAFVVTAEPNFVLQAVNGSMQDAASQTVLKKMKQSR</sequence>
<reference evidence="1 2" key="1">
    <citation type="submission" date="2020-01" db="EMBL/GenBank/DDBJ databases">
        <authorList>
            <person name="Kim M."/>
        </authorList>
    </citation>
    <scope>NUCLEOTIDE SEQUENCE [LARGE SCALE GENOMIC DNA]</scope>
    <source>
        <strain evidence="1 2">BT10</strain>
    </source>
</reference>
<dbReference type="AlphaFoldDB" id="A0A6P1NYY0"/>
<gene>
    <name evidence="1" type="ORF">GU926_01025</name>
</gene>
<name>A0A6P1NYY0_9BACT</name>
<dbReference type="Proteomes" id="UP000464214">
    <property type="component" value="Chromosome"/>
</dbReference>
<proteinExistence type="predicted"/>
<organism evidence="1 2">
    <name type="scientific">Nibribacter ruber</name>
    <dbReference type="NCBI Taxonomy" id="2698458"/>
    <lineage>
        <taxon>Bacteria</taxon>
        <taxon>Pseudomonadati</taxon>
        <taxon>Bacteroidota</taxon>
        <taxon>Cytophagia</taxon>
        <taxon>Cytophagales</taxon>
        <taxon>Hymenobacteraceae</taxon>
        <taxon>Nibribacter</taxon>
    </lineage>
</organism>
<accession>A0A6P1NYY0</accession>